<dbReference type="PROSITE" id="PS50181">
    <property type="entry name" value="FBOX"/>
    <property type="match status" value="1"/>
</dbReference>
<dbReference type="InterPro" id="IPR001810">
    <property type="entry name" value="F-box_dom"/>
</dbReference>
<feature type="compositionally biased region" description="Low complexity" evidence="1">
    <location>
        <begin position="1052"/>
        <end position="1064"/>
    </location>
</feature>
<dbReference type="AlphaFoldDB" id="A0AAN6JS14"/>
<reference evidence="3" key="1">
    <citation type="journal article" date="2023" name="PhytoFront">
        <title>Draft Genome Resources of Seven Strains of Tilletia horrida, Causal Agent of Kernel Smut of Rice.</title>
        <authorList>
            <person name="Khanal S."/>
            <person name="Antony Babu S."/>
            <person name="Zhou X.G."/>
        </authorList>
    </citation>
    <scope>NUCLEOTIDE SEQUENCE</scope>
    <source>
        <strain evidence="3">TX6</strain>
    </source>
</reference>
<keyword evidence="4" id="KW-1185">Reference proteome</keyword>
<dbReference type="SUPFAM" id="SSF81383">
    <property type="entry name" value="F-box domain"/>
    <property type="match status" value="1"/>
</dbReference>
<feature type="compositionally biased region" description="Basic and acidic residues" evidence="1">
    <location>
        <begin position="1164"/>
        <end position="1182"/>
    </location>
</feature>
<sequence>MVQVTLRDLDDFQKFLPTGYEFYVAAARQDADDALDNILLHVEQQARSTASQVDHLSADGRNAILQAAGQIFDTLLRANAPLNTHKIFLRDIAVALDQHQQSGGTLPCQAIPAFFHCAKGDKGLLDARGYTADVWDALLHACRTERVVRRVKKETLSENIGPFVQSPYGTWHRTSGPPASLLNLPRSVQAAIVSYLSDSDLLTLGLTCSSLALLSAQEGIQRRADFKCGLVFSQRQQQYGWADAVQLSAPLIETHPIPLIIGFDVIALCLEAPRLQGMMLGLMGKIVSLELKLAQICGVEWLPRRIAFGSVPHDVIDHLPDRHTFTLYQSHHPAAACYVDPKLPSTATLNLSILMAHMVHVATNIPVSDARASYSRLAAIAKGRLEARPAHRRSELNRALLSTTRSNAATLDLMHTGTAQRASQQLLEQFSLFYIGQHPFQIRYIEERSAIDTNTRRQFRNAMKHLILLQEYLRDLSIPLPPNVPSVLTEGRVDETEHAEEAPSSTRRPTRQIHANSTVSNLASRRPEDLFEPVQALCRIRGFGEEDVKPNATRGVIFRLIFAAVHPHGLTKEKVMDEVERLFPWFAKHYGHWRGSMIQYMLSEKCFFFNTVTGLYHLRPQHDLRRARWDIHDFSQEPFAEPPVIRPILPHIMHIEDIRLVPRSVHVELLQPGAVRQSQLGWQIARSMARPYRSEPEPPSPNAPHESARPAMWVETDLMGQNGADLKIQKVTDAFVHVDFHGLDLSGKLQYARFEFSRSWFRRAGRDFDLSDEGTRAVRMRLRRGDQARSPLWQVRPTDSSPWLNLPFPIGKTLAQTTAALCPLAKPLEIGQFDGEADPDAWPPVPASLVRTPWTKVQGARKRKSGSYYRKKPSKSELAASHIISVIPQGSTEEHDVAKVRPGTSLTSATLEHYAGKEGVEDPFVSTYQIGDHVMAFHAHSQIGDTRHYRIRGLWLKTPNESGPFRIVMADLMGLDQYGQVNNADITRDVGKTRLWRELMQAMGHSDTDDALLSVSAADLLASIPKEPLPANHPSAKRTWQPTLKLLPRAPSARLAAQKASASVAPPPAEETCTPSESDEDGDADEDSDGRRSADGLIGHSDDEFILGFDQHARRQKRATRRYLARKRAAEQSGPSARQGEAGPSSQRRQPSPRRSDGSLLTEGSDHDQTHEPLPKKPRLDAEPTYQGKGKGRARD</sequence>
<feature type="region of interest" description="Disordered" evidence="1">
    <location>
        <begin position="1052"/>
        <end position="1196"/>
    </location>
</feature>
<dbReference type="InterPro" id="IPR036047">
    <property type="entry name" value="F-box-like_dom_sf"/>
</dbReference>
<proteinExistence type="predicted"/>
<organism evidence="3 4">
    <name type="scientific">Tilletia horrida</name>
    <dbReference type="NCBI Taxonomy" id="155126"/>
    <lineage>
        <taxon>Eukaryota</taxon>
        <taxon>Fungi</taxon>
        <taxon>Dikarya</taxon>
        <taxon>Basidiomycota</taxon>
        <taxon>Ustilaginomycotina</taxon>
        <taxon>Exobasidiomycetes</taxon>
        <taxon>Tilletiales</taxon>
        <taxon>Tilletiaceae</taxon>
        <taxon>Tilletia</taxon>
    </lineage>
</organism>
<feature type="region of interest" description="Disordered" evidence="1">
    <location>
        <begin position="494"/>
        <end position="521"/>
    </location>
</feature>
<gene>
    <name evidence="3" type="ORF">OC846_003101</name>
</gene>
<evidence type="ECO:0000259" key="2">
    <source>
        <dbReference type="PROSITE" id="PS50181"/>
    </source>
</evidence>
<feature type="compositionally biased region" description="Basic residues" evidence="1">
    <location>
        <begin position="1114"/>
        <end position="1127"/>
    </location>
</feature>
<evidence type="ECO:0000256" key="1">
    <source>
        <dbReference type="SAM" id="MobiDB-lite"/>
    </source>
</evidence>
<comment type="caution">
    <text evidence="3">The sequence shown here is derived from an EMBL/GenBank/DDBJ whole genome shotgun (WGS) entry which is preliminary data.</text>
</comment>
<feature type="domain" description="F-box" evidence="2">
    <location>
        <begin position="178"/>
        <end position="223"/>
    </location>
</feature>
<feature type="compositionally biased region" description="Acidic residues" evidence="1">
    <location>
        <begin position="1077"/>
        <end position="1088"/>
    </location>
</feature>
<accession>A0AAN6JS14</accession>
<dbReference type="EMBL" id="JAPDMZ010000070">
    <property type="protein sequence ID" value="KAK0551920.1"/>
    <property type="molecule type" value="Genomic_DNA"/>
</dbReference>
<protein>
    <recommendedName>
        <fullName evidence="2">F-box domain-containing protein</fullName>
    </recommendedName>
</protein>
<feature type="compositionally biased region" description="Polar residues" evidence="1">
    <location>
        <begin position="503"/>
        <end position="521"/>
    </location>
</feature>
<evidence type="ECO:0000313" key="3">
    <source>
        <dbReference type="EMBL" id="KAK0551920.1"/>
    </source>
</evidence>
<name>A0AAN6JS14_9BASI</name>
<dbReference type="Proteomes" id="UP001176517">
    <property type="component" value="Unassembled WGS sequence"/>
</dbReference>
<evidence type="ECO:0000313" key="4">
    <source>
        <dbReference type="Proteomes" id="UP001176517"/>
    </source>
</evidence>